<dbReference type="InterPro" id="IPR053926">
    <property type="entry name" value="RecX_HTH_1st"/>
</dbReference>
<feature type="domain" description="RecX second three-helical" evidence="6">
    <location>
        <begin position="112"/>
        <end position="153"/>
    </location>
</feature>
<reference evidence="9" key="1">
    <citation type="submission" date="2021-01" db="EMBL/GenBank/DDBJ databases">
        <title>Genomic Encyclopedia of Type Strains, Phase IV (KMG-IV): sequencing the most valuable type-strain genomes for metagenomic binning, comparative biology and taxonomic classification.</title>
        <authorList>
            <person name="Goeker M."/>
        </authorList>
    </citation>
    <scope>NUCLEOTIDE SEQUENCE</scope>
    <source>
        <strain evidence="9">DSM 21943</strain>
    </source>
</reference>
<feature type="domain" description="RecX third three-helical" evidence="7">
    <location>
        <begin position="217"/>
        <end position="265"/>
    </location>
</feature>
<evidence type="ECO:0000313" key="9">
    <source>
        <dbReference type="EMBL" id="MBM7841379.1"/>
    </source>
</evidence>
<comment type="subcellular location">
    <subcellularLocation>
        <location evidence="1 5">Cytoplasm</location>
    </subcellularLocation>
</comment>
<dbReference type="InterPro" id="IPR036388">
    <property type="entry name" value="WH-like_DNA-bd_sf"/>
</dbReference>
<dbReference type="InterPro" id="IPR053925">
    <property type="entry name" value="RecX_HTH_3rd"/>
</dbReference>
<evidence type="ECO:0000256" key="4">
    <source>
        <dbReference type="ARBA" id="ARBA00022490"/>
    </source>
</evidence>
<protein>
    <recommendedName>
        <fullName evidence="3 5">Regulatory protein RecX</fullName>
    </recommendedName>
</protein>
<evidence type="ECO:0000259" key="6">
    <source>
        <dbReference type="Pfam" id="PF02631"/>
    </source>
</evidence>
<comment type="function">
    <text evidence="5">Modulates RecA activity.</text>
</comment>
<name>A0ABS2T0U6_9BACI</name>
<evidence type="ECO:0000256" key="1">
    <source>
        <dbReference type="ARBA" id="ARBA00004496"/>
    </source>
</evidence>
<sequence length="274" mass="32387">MIRISKITVQKKMKQRYNVYVDEKGTDRYSFSVDEDTLIKFGMRKGLELNEDEIKEIVDADEAKKTQHLAIHYLSFRMRSEKEMIDYLEKKERQPEHIKQAITFLKRERLVDDFAFAGAFIRTKINQSHIGPSKLKQQLKQKGVLDQIIDESLLPYDLDWQKIEVKRWLEKLERRKVESKESQQQQRNKQINQLLSKGFDYEAIVSVLNNHVEEDADQEIKALQFQAEKMVRTYSKKYSGYELKQRLTQALARKGFSFSDITSVVDELLQGDDI</sequence>
<dbReference type="NCBIfam" id="NF010733">
    <property type="entry name" value="PRK14135.1"/>
    <property type="match status" value="1"/>
</dbReference>
<dbReference type="Pfam" id="PF21981">
    <property type="entry name" value="RecX_HTH3"/>
    <property type="match status" value="1"/>
</dbReference>
<evidence type="ECO:0000256" key="2">
    <source>
        <dbReference type="ARBA" id="ARBA00009695"/>
    </source>
</evidence>
<keyword evidence="4 5" id="KW-0963">Cytoplasm</keyword>
<evidence type="ECO:0000313" key="10">
    <source>
        <dbReference type="Proteomes" id="UP001179280"/>
    </source>
</evidence>
<dbReference type="PANTHER" id="PTHR33602:SF1">
    <property type="entry name" value="REGULATORY PROTEIN RECX FAMILY PROTEIN"/>
    <property type="match status" value="1"/>
</dbReference>
<evidence type="ECO:0000256" key="5">
    <source>
        <dbReference type="HAMAP-Rule" id="MF_01114"/>
    </source>
</evidence>
<dbReference type="EMBL" id="JAFBCV010000034">
    <property type="protein sequence ID" value="MBM7841379.1"/>
    <property type="molecule type" value="Genomic_DNA"/>
</dbReference>
<dbReference type="Pfam" id="PF02631">
    <property type="entry name" value="RecX_HTH2"/>
    <property type="match status" value="1"/>
</dbReference>
<evidence type="ECO:0000259" key="8">
    <source>
        <dbReference type="Pfam" id="PF21982"/>
    </source>
</evidence>
<dbReference type="Proteomes" id="UP001179280">
    <property type="component" value="Unassembled WGS sequence"/>
</dbReference>
<keyword evidence="10" id="KW-1185">Reference proteome</keyword>
<gene>
    <name evidence="5" type="primary">recX</name>
    <name evidence="9" type="ORF">JOC54_004683</name>
</gene>
<organism evidence="9 10">
    <name type="scientific">Shouchella xiaoxiensis</name>
    <dbReference type="NCBI Taxonomy" id="766895"/>
    <lineage>
        <taxon>Bacteria</taxon>
        <taxon>Bacillati</taxon>
        <taxon>Bacillota</taxon>
        <taxon>Bacilli</taxon>
        <taxon>Bacillales</taxon>
        <taxon>Bacillaceae</taxon>
        <taxon>Shouchella</taxon>
    </lineage>
</organism>
<dbReference type="HAMAP" id="MF_01114">
    <property type="entry name" value="RecX"/>
    <property type="match status" value="1"/>
</dbReference>
<accession>A0ABS2T0U6</accession>
<proteinExistence type="inferred from homology"/>
<comment type="similarity">
    <text evidence="2 5">Belongs to the RecX family.</text>
</comment>
<evidence type="ECO:0000256" key="3">
    <source>
        <dbReference type="ARBA" id="ARBA00018111"/>
    </source>
</evidence>
<dbReference type="Pfam" id="PF21982">
    <property type="entry name" value="RecX_HTH1"/>
    <property type="match status" value="1"/>
</dbReference>
<comment type="caution">
    <text evidence="9">The sequence shown here is derived from an EMBL/GenBank/DDBJ whole genome shotgun (WGS) entry which is preliminary data.</text>
</comment>
<evidence type="ECO:0000259" key="7">
    <source>
        <dbReference type="Pfam" id="PF21981"/>
    </source>
</evidence>
<dbReference type="InterPro" id="IPR053924">
    <property type="entry name" value="RecX_HTH_2nd"/>
</dbReference>
<dbReference type="PANTHER" id="PTHR33602">
    <property type="entry name" value="REGULATORY PROTEIN RECX FAMILY PROTEIN"/>
    <property type="match status" value="1"/>
</dbReference>
<feature type="domain" description="RecX first three-helical" evidence="8">
    <location>
        <begin position="69"/>
        <end position="105"/>
    </location>
</feature>
<dbReference type="RefSeq" id="WP_054794131.1">
    <property type="nucleotide sequence ID" value="NZ_JAFBCV010000034.1"/>
</dbReference>
<dbReference type="Gene3D" id="1.10.10.10">
    <property type="entry name" value="Winged helix-like DNA-binding domain superfamily/Winged helix DNA-binding domain"/>
    <property type="match status" value="4"/>
</dbReference>
<dbReference type="InterPro" id="IPR003783">
    <property type="entry name" value="Regulatory_RecX"/>
</dbReference>